<evidence type="ECO:0000256" key="4">
    <source>
        <dbReference type="PIRNR" id="PIRNR036492"/>
    </source>
</evidence>
<evidence type="ECO:0000313" key="10">
    <source>
        <dbReference type="Proteomes" id="UP000094070"/>
    </source>
</evidence>
<dbReference type="PROSITE" id="PS00687">
    <property type="entry name" value="ALDEHYDE_DEHYDR_GLU"/>
    <property type="match status" value="1"/>
</dbReference>
<reference evidence="9 10" key="1">
    <citation type="journal article" date="2012" name="Science">
        <title>Ecological populations of bacteria act as socially cohesive units of antibiotic production and resistance.</title>
        <authorList>
            <person name="Cordero O.X."/>
            <person name="Wildschutte H."/>
            <person name="Kirkup B."/>
            <person name="Proehl S."/>
            <person name="Ngo L."/>
            <person name="Hussain F."/>
            <person name="Le Roux F."/>
            <person name="Mincer T."/>
            <person name="Polz M.F."/>
        </authorList>
    </citation>
    <scope>NUCLEOTIDE SEQUENCE [LARGE SCALE GENOMIC DNA]</scope>
    <source>
        <strain evidence="9 10">1S-45</strain>
    </source>
</reference>
<dbReference type="PANTHER" id="PTHR43570">
    <property type="entry name" value="ALDEHYDE DEHYDROGENASE"/>
    <property type="match status" value="1"/>
</dbReference>
<name>A0A1E5E559_9VIBR</name>
<dbReference type="PANTHER" id="PTHR43570:SF20">
    <property type="entry name" value="ALDEHYDE DEHYDROGENASE ALDX-RELATED"/>
    <property type="match status" value="1"/>
</dbReference>
<dbReference type="EMBL" id="AJYK02000024">
    <property type="protein sequence ID" value="OEF28200.1"/>
    <property type="molecule type" value="Genomic_DNA"/>
</dbReference>
<comment type="caution">
    <text evidence="9">The sequence shown here is derived from an EMBL/GenBank/DDBJ whole genome shotgun (WGS) entry which is preliminary data.</text>
</comment>
<feature type="active site" evidence="5">
    <location>
        <position position="252"/>
    </location>
</feature>
<dbReference type="AlphaFoldDB" id="A0A1E5E559"/>
<gene>
    <name evidence="9" type="ORF">A1QC_05675</name>
</gene>
<proteinExistence type="inferred from homology"/>
<dbReference type="Pfam" id="PF00171">
    <property type="entry name" value="Aldedh"/>
    <property type="match status" value="1"/>
</dbReference>
<keyword evidence="10" id="KW-1185">Reference proteome</keyword>
<evidence type="ECO:0000313" key="9">
    <source>
        <dbReference type="EMBL" id="OEF28200.1"/>
    </source>
</evidence>
<dbReference type="STRING" id="1188252.A1QC_05675"/>
<dbReference type="InterPro" id="IPR016161">
    <property type="entry name" value="Ald_DH/histidinol_DH"/>
</dbReference>
<dbReference type="eggNOG" id="COG1012">
    <property type="taxonomic scope" value="Bacteria"/>
</dbReference>
<comment type="similarity">
    <text evidence="1 4 7">Belongs to the aldehyde dehydrogenase family.</text>
</comment>
<dbReference type="RefSeq" id="WP_026025859.1">
    <property type="nucleotide sequence ID" value="NZ_AJYK02000024.1"/>
</dbReference>
<dbReference type="InterPro" id="IPR016163">
    <property type="entry name" value="Ald_DH_C"/>
</dbReference>
<dbReference type="CDD" id="cd07133">
    <property type="entry name" value="ALDH_CALDH_CalB"/>
    <property type="match status" value="1"/>
</dbReference>
<evidence type="ECO:0000259" key="8">
    <source>
        <dbReference type="Pfam" id="PF00171"/>
    </source>
</evidence>
<dbReference type="Proteomes" id="UP000094070">
    <property type="component" value="Unassembled WGS sequence"/>
</dbReference>
<evidence type="ECO:0000256" key="3">
    <source>
        <dbReference type="ARBA" id="ARBA00023027"/>
    </source>
</evidence>
<protein>
    <recommendedName>
        <fullName evidence="4">Aldehyde dehydrogenase</fullName>
    </recommendedName>
</protein>
<dbReference type="InterPro" id="IPR029510">
    <property type="entry name" value="Ald_DH_CS_GLU"/>
</dbReference>
<dbReference type="OrthoDB" id="9812625at2"/>
<dbReference type="GO" id="GO:0005737">
    <property type="term" value="C:cytoplasm"/>
    <property type="evidence" value="ECO:0007669"/>
    <property type="project" value="TreeGrafter"/>
</dbReference>
<keyword evidence="3" id="KW-0520">NAD</keyword>
<dbReference type="SUPFAM" id="SSF53720">
    <property type="entry name" value="ALDH-like"/>
    <property type="match status" value="1"/>
</dbReference>
<dbReference type="InterPro" id="IPR015590">
    <property type="entry name" value="Aldehyde_DH_dom"/>
</dbReference>
<dbReference type="GO" id="GO:0004029">
    <property type="term" value="F:aldehyde dehydrogenase (NAD+) activity"/>
    <property type="evidence" value="ECO:0007669"/>
    <property type="project" value="TreeGrafter"/>
</dbReference>
<organism evidence="9 10">
    <name type="scientific">Vibrio rumoiensis 1S-45</name>
    <dbReference type="NCBI Taxonomy" id="1188252"/>
    <lineage>
        <taxon>Bacteria</taxon>
        <taxon>Pseudomonadati</taxon>
        <taxon>Pseudomonadota</taxon>
        <taxon>Gammaproteobacteria</taxon>
        <taxon>Vibrionales</taxon>
        <taxon>Vibrionaceae</taxon>
        <taxon>Vibrio</taxon>
    </lineage>
</organism>
<dbReference type="InterPro" id="IPR012394">
    <property type="entry name" value="Aldehyde_DH_NAD(P)"/>
</dbReference>
<evidence type="ECO:0000256" key="1">
    <source>
        <dbReference type="ARBA" id="ARBA00009986"/>
    </source>
</evidence>
<dbReference type="InterPro" id="IPR016162">
    <property type="entry name" value="Ald_DH_N"/>
</dbReference>
<evidence type="ECO:0000256" key="6">
    <source>
        <dbReference type="PROSITE-ProRule" id="PRU10007"/>
    </source>
</evidence>
<evidence type="ECO:0000256" key="7">
    <source>
        <dbReference type="RuleBase" id="RU003345"/>
    </source>
</evidence>
<feature type="active site" evidence="5 6">
    <location>
        <position position="218"/>
    </location>
</feature>
<dbReference type="Gene3D" id="3.40.605.10">
    <property type="entry name" value="Aldehyde Dehydrogenase, Chain A, domain 1"/>
    <property type="match status" value="1"/>
</dbReference>
<keyword evidence="2 4" id="KW-0560">Oxidoreductase</keyword>
<dbReference type="GO" id="GO:0006081">
    <property type="term" value="P:aldehyde metabolic process"/>
    <property type="evidence" value="ECO:0007669"/>
    <property type="project" value="InterPro"/>
</dbReference>
<evidence type="ECO:0000256" key="5">
    <source>
        <dbReference type="PIRSR" id="PIRSR036492-1"/>
    </source>
</evidence>
<evidence type="ECO:0000256" key="2">
    <source>
        <dbReference type="ARBA" id="ARBA00023002"/>
    </source>
</evidence>
<dbReference type="PIRSF" id="PIRSF036492">
    <property type="entry name" value="ALDH"/>
    <property type="match status" value="1"/>
</dbReference>
<dbReference type="Gene3D" id="3.40.309.10">
    <property type="entry name" value="Aldehyde Dehydrogenase, Chain A, domain 2"/>
    <property type="match status" value="1"/>
</dbReference>
<feature type="domain" description="Aldehyde dehydrogenase" evidence="8">
    <location>
        <begin position="34"/>
        <end position="441"/>
    </location>
</feature>
<accession>A0A1E5E559</accession>
<sequence length="471" mass="52684">MNVATEVEYINPLNNQLIQLRKEFNASPFPNADVRKDKLVTLKKSLLSHREALVSALSEDFGYRSEFDSVMADIMPTVTHINYSLKHITQWMKPSKRHAGLVFAPSKIKVQYQPLGVVGIISPWNFPVILSLAPLVTAIAAGNKVMLKLSEFTPKTNRVITDILKVLPHDVEVVEGEADTAQAFSQLPFDHLLFTGSTSVGRFVAKAAADTLTPITLELGGKSPVIVAQDANLVKAVDAILFGKCLNAGQICVSPDYAFVPQDLVDNFVQLFLDRFKLYYAQKKKLNKFTQIINQRQFDRLEQYLVDAKEKGAKIHTVEWDTSQQDRCLLPHLVTEISDDMALMQEEIFGPILPIMPYQNIDDVIGYINRGERPLALYLMSEDKELIQKVTSTTHSGGVAINDTVLHVGAEDAPFGGVGQSGIGHYHGIEGFHTFSHAKTVFHTPSWLPRNHFIMKNKKLALKVFNRFFLK</sequence>